<feature type="compositionally biased region" description="Basic and acidic residues" evidence="3">
    <location>
        <begin position="295"/>
        <end position="309"/>
    </location>
</feature>
<reference evidence="4" key="2">
    <citation type="submission" date="2025-09" db="UniProtKB">
        <authorList>
            <consortium name="Ensembl"/>
        </authorList>
    </citation>
    <scope>IDENTIFICATION</scope>
</reference>
<evidence type="ECO:0000313" key="5">
    <source>
        <dbReference type="Proteomes" id="UP000261620"/>
    </source>
</evidence>
<feature type="region of interest" description="Disordered" evidence="3">
    <location>
        <begin position="295"/>
        <end position="369"/>
    </location>
</feature>
<reference evidence="4" key="1">
    <citation type="submission" date="2025-08" db="UniProtKB">
        <authorList>
            <consortium name="Ensembl"/>
        </authorList>
    </citation>
    <scope>IDENTIFICATION</scope>
</reference>
<evidence type="ECO:0008006" key="6">
    <source>
        <dbReference type="Google" id="ProtNLM"/>
    </source>
</evidence>
<feature type="coiled-coil region" evidence="2">
    <location>
        <begin position="92"/>
        <end position="136"/>
    </location>
</feature>
<dbReference type="PANTHER" id="PTHR32083">
    <property type="entry name" value="CILIA AND FLAGELLA-ASSOCIATED PROTEIN 58-RELATED"/>
    <property type="match status" value="1"/>
</dbReference>
<dbReference type="AlphaFoldDB" id="A0A3Q3W3F4"/>
<dbReference type="GO" id="GO:0005856">
    <property type="term" value="C:cytoskeleton"/>
    <property type="evidence" value="ECO:0007669"/>
    <property type="project" value="TreeGrafter"/>
</dbReference>
<dbReference type="Ensembl" id="ENSMMOT00000002989.1">
    <property type="protein sequence ID" value="ENSMMOP00000002944.1"/>
    <property type="gene ID" value="ENSMMOG00000002367.1"/>
</dbReference>
<keyword evidence="1 2" id="KW-0175">Coiled coil</keyword>
<dbReference type="Proteomes" id="UP000261620">
    <property type="component" value="Unplaced"/>
</dbReference>
<accession>A0A3Q3W3F4</accession>
<evidence type="ECO:0000256" key="3">
    <source>
        <dbReference type="SAM" id="MobiDB-lite"/>
    </source>
</evidence>
<proteinExistence type="predicted"/>
<dbReference type="OMA" id="SELTICK"/>
<evidence type="ECO:0000256" key="1">
    <source>
        <dbReference type="ARBA" id="ARBA00023054"/>
    </source>
</evidence>
<sequence>RMKIYQSTKVRDKLRNDISKEFDDNKVELMKLTQMIKLQEEALLEINKNHETAMQRHNFLGIQLLEREELLATYNKQVDINDAAITEGQMALGNLEKEMSDIKLELSEEKRQLELKRKEALLKQRLEEEITVLQTEVGKVKVYIYINLLYTFNCIKYNKMEEASRPEKYTESKFHAELVKKIQQLEVNLAARERQVLEKELLVDQLTRLSKPLSEQAESCKRDSLSLAKKVENNTGYRTRTGILMAVSAQLSMKQATALSLQQELKERECQQQLERGLPPCPEMEEEWRRMLRDEKRRQRDKEERERNEWNQLPNGEYTTAEPRPNAYIPQTDPLPLPKPYGAQAPFKPSQPGANMRHIRKPALKSLET</sequence>
<keyword evidence="5" id="KW-1185">Reference proteome</keyword>
<name>A0A3Q3W3F4_MOLML</name>
<protein>
    <recommendedName>
        <fullName evidence="6">Coiled-coil domain containing 146</fullName>
    </recommendedName>
</protein>
<dbReference type="PANTHER" id="PTHR32083:SF34">
    <property type="entry name" value="COILED-COIL DOMAIN-CONTAINING PROTEIN 146"/>
    <property type="match status" value="1"/>
</dbReference>
<dbReference type="STRING" id="94237.ENSMMOP00000002944"/>
<organism evidence="4 5">
    <name type="scientific">Mola mola</name>
    <name type="common">Ocean sunfish</name>
    <name type="synonym">Tetraodon mola</name>
    <dbReference type="NCBI Taxonomy" id="94237"/>
    <lineage>
        <taxon>Eukaryota</taxon>
        <taxon>Metazoa</taxon>
        <taxon>Chordata</taxon>
        <taxon>Craniata</taxon>
        <taxon>Vertebrata</taxon>
        <taxon>Euteleostomi</taxon>
        <taxon>Actinopterygii</taxon>
        <taxon>Neopterygii</taxon>
        <taxon>Teleostei</taxon>
        <taxon>Neoteleostei</taxon>
        <taxon>Acanthomorphata</taxon>
        <taxon>Eupercaria</taxon>
        <taxon>Tetraodontiformes</taxon>
        <taxon>Molidae</taxon>
        <taxon>Mola</taxon>
    </lineage>
</organism>
<evidence type="ECO:0000313" key="4">
    <source>
        <dbReference type="Ensembl" id="ENSMMOP00000002944.1"/>
    </source>
</evidence>
<evidence type="ECO:0000256" key="2">
    <source>
        <dbReference type="SAM" id="Coils"/>
    </source>
</evidence>